<evidence type="ECO:0008006" key="11">
    <source>
        <dbReference type="Google" id="ProtNLM"/>
    </source>
</evidence>
<gene>
    <name evidence="9" type="ORF">BWR60_10580</name>
</gene>
<dbReference type="InterPro" id="IPR012127">
    <property type="entry name" value="Cyt_c_prime"/>
</dbReference>
<accession>A0A211ZPY1</accession>
<dbReference type="RefSeq" id="WP_088150981.1">
    <property type="nucleotide sequence ID" value="NZ_NHON01000015.1"/>
</dbReference>
<evidence type="ECO:0000256" key="8">
    <source>
        <dbReference type="SAM" id="SignalP"/>
    </source>
</evidence>
<evidence type="ECO:0000256" key="2">
    <source>
        <dbReference type="ARBA" id="ARBA00022617"/>
    </source>
</evidence>
<keyword evidence="2 7" id="KW-0349">Heme</keyword>
<evidence type="ECO:0000313" key="10">
    <source>
        <dbReference type="Proteomes" id="UP000196655"/>
    </source>
</evidence>
<name>A0A211ZPY1_9PROT</name>
<dbReference type="GO" id="GO:0005506">
    <property type="term" value="F:iron ion binding"/>
    <property type="evidence" value="ECO:0007669"/>
    <property type="project" value="InterPro"/>
</dbReference>
<reference evidence="10" key="1">
    <citation type="submission" date="2017-05" db="EMBL/GenBank/DDBJ databases">
        <authorList>
            <person name="Macchi M."/>
            <person name="Festa S."/>
            <person name="Coppotelli B.M."/>
            <person name="Morelli I.S."/>
        </authorList>
    </citation>
    <scope>NUCLEOTIDE SEQUENCE [LARGE SCALE GENOMIC DNA]</scope>
    <source>
        <strain evidence="10">I</strain>
    </source>
</reference>
<dbReference type="SUPFAM" id="SSF47175">
    <property type="entry name" value="Cytochromes"/>
    <property type="match status" value="1"/>
</dbReference>
<dbReference type="AlphaFoldDB" id="A0A211ZPY1"/>
<keyword evidence="3 6" id="KW-0479">Metal-binding</keyword>
<feature type="binding site" description="covalent" evidence="7">
    <location>
        <position position="143"/>
    </location>
    <ligand>
        <name>heme c</name>
        <dbReference type="ChEBI" id="CHEBI:61717"/>
    </ligand>
</feature>
<dbReference type="Proteomes" id="UP000196655">
    <property type="component" value="Unassembled WGS sequence"/>
</dbReference>
<proteinExistence type="predicted"/>
<keyword evidence="1" id="KW-0813">Transport</keyword>
<keyword evidence="5 6" id="KW-0408">Iron</keyword>
<dbReference type="GO" id="GO:0022900">
    <property type="term" value="P:electron transport chain"/>
    <property type="evidence" value="ECO:0007669"/>
    <property type="project" value="InterPro"/>
</dbReference>
<dbReference type="GO" id="GO:0042597">
    <property type="term" value="C:periplasmic space"/>
    <property type="evidence" value="ECO:0007669"/>
    <property type="project" value="InterPro"/>
</dbReference>
<dbReference type="STRING" id="1122125.GCA_000423185_00296"/>
<evidence type="ECO:0000256" key="4">
    <source>
        <dbReference type="ARBA" id="ARBA00022982"/>
    </source>
</evidence>
<feature type="binding site" description="axial binding residue" evidence="6">
    <location>
        <position position="144"/>
    </location>
    <ligand>
        <name>heme c</name>
        <dbReference type="ChEBI" id="CHEBI:61717"/>
    </ligand>
    <ligandPart>
        <name>Fe</name>
        <dbReference type="ChEBI" id="CHEBI:18248"/>
    </ligandPart>
</feature>
<dbReference type="Pfam" id="PF01322">
    <property type="entry name" value="Cytochrom_C_2"/>
    <property type="match status" value="1"/>
</dbReference>
<protein>
    <recommendedName>
        <fullName evidence="11">Cytochrome C556</fullName>
    </recommendedName>
</protein>
<evidence type="ECO:0000256" key="7">
    <source>
        <dbReference type="PIRSR" id="PIRSR000027-2"/>
    </source>
</evidence>
<dbReference type="PROSITE" id="PS51009">
    <property type="entry name" value="CYTCII"/>
    <property type="match status" value="1"/>
</dbReference>
<dbReference type="Gene3D" id="1.20.120.10">
    <property type="entry name" value="Cytochrome c/b562"/>
    <property type="match status" value="1"/>
</dbReference>
<dbReference type="OrthoDB" id="9811729at2"/>
<evidence type="ECO:0000256" key="5">
    <source>
        <dbReference type="ARBA" id="ARBA00023004"/>
    </source>
</evidence>
<keyword evidence="8" id="KW-0732">Signal</keyword>
<feature type="binding site" description="covalent" evidence="7">
    <location>
        <position position="140"/>
    </location>
    <ligand>
        <name>heme c</name>
        <dbReference type="ChEBI" id="CHEBI:61717"/>
    </ligand>
</feature>
<feature type="signal peptide" evidence="8">
    <location>
        <begin position="1"/>
        <end position="23"/>
    </location>
</feature>
<dbReference type="PROSITE" id="PS51257">
    <property type="entry name" value="PROKAR_LIPOPROTEIN"/>
    <property type="match status" value="1"/>
</dbReference>
<comment type="PTM">
    <text evidence="7">Binds 1 heme group per subunit.</text>
</comment>
<dbReference type="PRINTS" id="PR00608">
    <property type="entry name" value="CYTCHROMECII"/>
</dbReference>
<dbReference type="GO" id="GO:0009055">
    <property type="term" value="F:electron transfer activity"/>
    <property type="evidence" value="ECO:0007669"/>
    <property type="project" value="InterPro"/>
</dbReference>
<dbReference type="EMBL" id="NHON01000015">
    <property type="protein sequence ID" value="OWJ67236.1"/>
    <property type="molecule type" value="Genomic_DNA"/>
</dbReference>
<evidence type="ECO:0000256" key="1">
    <source>
        <dbReference type="ARBA" id="ARBA00022448"/>
    </source>
</evidence>
<dbReference type="PIRSF" id="PIRSF000027">
    <property type="entry name" value="Cytc_c_prime"/>
    <property type="match status" value="1"/>
</dbReference>
<comment type="caution">
    <text evidence="9">The sequence shown here is derived from an EMBL/GenBank/DDBJ whole genome shotgun (WGS) entry which is preliminary data.</text>
</comment>
<evidence type="ECO:0000256" key="6">
    <source>
        <dbReference type="PIRSR" id="PIRSR000027-1"/>
    </source>
</evidence>
<feature type="chain" id="PRO_5013165920" description="Cytochrome C556" evidence="8">
    <location>
        <begin position="24"/>
        <end position="152"/>
    </location>
</feature>
<organism evidence="9 10">
    <name type="scientific">Inquilinus limosus</name>
    <dbReference type="NCBI Taxonomy" id="171674"/>
    <lineage>
        <taxon>Bacteria</taxon>
        <taxon>Pseudomonadati</taxon>
        <taxon>Pseudomonadota</taxon>
        <taxon>Alphaproteobacteria</taxon>
        <taxon>Rhodospirillales</taxon>
        <taxon>Rhodospirillaceae</taxon>
        <taxon>Inquilinus</taxon>
    </lineage>
</organism>
<keyword evidence="4" id="KW-0249">Electron transport</keyword>
<keyword evidence="10" id="KW-1185">Reference proteome</keyword>
<dbReference type="InterPro" id="IPR015984">
    <property type="entry name" value="Cyt_c_prime_subgr"/>
</dbReference>
<dbReference type="InterPro" id="IPR010980">
    <property type="entry name" value="Cyt_c/b562"/>
</dbReference>
<dbReference type="GO" id="GO:0020037">
    <property type="term" value="F:heme binding"/>
    <property type="evidence" value="ECO:0007669"/>
    <property type="project" value="InterPro"/>
</dbReference>
<evidence type="ECO:0000313" key="9">
    <source>
        <dbReference type="EMBL" id="OWJ67236.1"/>
    </source>
</evidence>
<evidence type="ECO:0000256" key="3">
    <source>
        <dbReference type="ARBA" id="ARBA00022723"/>
    </source>
</evidence>
<dbReference type="InterPro" id="IPR002321">
    <property type="entry name" value="Cyt_c_II"/>
</dbReference>
<sequence length="152" mass="15704">MRSLKFAVITAAIVSCGAAIAWAATPEETVAQREDAMKTYGASVKTLTGFVRDNQGSIDDVKAATAKMAGVSAELLSLFPEGTAVGVGKSAAKPEIWANWADFQTKVKANHDAIVALDAAAQSGDAAKVKAAFPAVGQSCGACHETYRVKKS</sequence>